<evidence type="ECO:0000256" key="3">
    <source>
        <dbReference type="SAM" id="MobiDB-lite"/>
    </source>
</evidence>
<name>A0A8H5M980_9AGAR</name>
<dbReference type="InterPro" id="IPR011010">
    <property type="entry name" value="DNA_brk_join_enz"/>
</dbReference>
<keyword evidence="1" id="KW-0238">DNA-binding</keyword>
<dbReference type="PANTHER" id="PTHR34605">
    <property type="entry name" value="PHAGE_INTEGRASE DOMAIN-CONTAINING PROTEIN"/>
    <property type="match status" value="1"/>
</dbReference>
<evidence type="ECO:0000313" key="4">
    <source>
        <dbReference type="EMBL" id="KAF5386015.1"/>
    </source>
</evidence>
<organism evidence="4 5">
    <name type="scientific">Tricholomella constricta</name>
    <dbReference type="NCBI Taxonomy" id="117010"/>
    <lineage>
        <taxon>Eukaryota</taxon>
        <taxon>Fungi</taxon>
        <taxon>Dikarya</taxon>
        <taxon>Basidiomycota</taxon>
        <taxon>Agaricomycotina</taxon>
        <taxon>Agaricomycetes</taxon>
        <taxon>Agaricomycetidae</taxon>
        <taxon>Agaricales</taxon>
        <taxon>Tricholomatineae</taxon>
        <taxon>Lyophyllaceae</taxon>
        <taxon>Tricholomella</taxon>
    </lineage>
</organism>
<proteinExistence type="predicted"/>
<feature type="region of interest" description="Disordered" evidence="3">
    <location>
        <begin position="28"/>
        <end position="56"/>
    </location>
</feature>
<gene>
    <name evidence="4" type="ORF">D9615_002211</name>
</gene>
<dbReference type="EMBL" id="JAACJP010000003">
    <property type="protein sequence ID" value="KAF5386015.1"/>
    <property type="molecule type" value="Genomic_DNA"/>
</dbReference>
<evidence type="ECO:0008006" key="6">
    <source>
        <dbReference type="Google" id="ProtNLM"/>
    </source>
</evidence>
<dbReference type="Gene3D" id="1.10.150.130">
    <property type="match status" value="1"/>
</dbReference>
<dbReference type="InterPro" id="IPR010998">
    <property type="entry name" value="Integrase_recombinase_N"/>
</dbReference>
<dbReference type="GO" id="GO:0003677">
    <property type="term" value="F:DNA binding"/>
    <property type="evidence" value="ECO:0007669"/>
    <property type="project" value="UniProtKB-KW"/>
</dbReference>
<comment type="caution">
    <text evidence="4">The sequence shown here is derived from an EMBL/GenBank/DDBJ whole genome shotgun (WGS) entry which is preliminary data.</text>
</comment>
<evidence type="ECO:0000313" key="5">
    <source>
        <dbReference type="Proteomes" id="UP000565441"/>
    </source>
</evidence>
<protein>
    <recommendedName>
        <fullName evidence="6">DNA breaking-rejoining enzyme</fullName>
    </recommendedName>
</protein>
<dbReference type="GO" id="GO:0015074">
    <property type="term" value="P:DNA integration"/>
    <property type="evidence" value="ECO:0007669"/>
    <property type="project" value="InterPro"/>
</dbReference>
<dbReference type="AlphaFoldDB" id="A0A8H5M980"/>
<dbReference type="GO" id="GO:0006310">
    <property type="term" value="P:DNA recombination"/>
    <property type="evidence" value="ECO:0007669"/>
    <property type="project" value="UniProtKB-KW"/>
</dbReference>
<evidence type="ECO:0000256" key="2">
    <source>
        <dbReference type="ARBA" id="ARBA00023172"/>
    </source>
</evidence>
<reference evidence="4 5" key="1">
    <citation type="journal article" date="2020" name="ISME J.">
        <title>Uncovering the hidden diversity of litter-decomposition mechanisms in mushroom-forming fungi.</title>
        <authorList>
            <person name="Floudas D."/>
            <person name="Bentzer J."/>
            <person name="Ahren D."/>
            <person name="Johansson T."/>
            <person name="Persson P."/>
            <person name="Tunlid A."/>
        </authorList>
    </citation>
    <scope>NUCLEOTIDE SEQUENCE [LARGE SCALE GENOMIC DNA]</scope>
    <source>
        <strain evidence="4 5">CBS 661.87</strain>
    </source>
</reference>
<keyword evidence="5" id="KW-1185">Reference proteome</keyword>
<dbReference type="SUPFAM" id="SSF56349">
    <property type="entry name" value="DNA breaking-rejoining enzymes"/>
    <property type="match status" value="1"/>
</dbReference>
<accession>A0A8H5M980</accession>
<sequence>MTTNTLHTSRPSKALLRVVGRGVFVMPPPKSPHPKGIMTASKQAPSISSQSTASSSPPLRIVAQGVSIMLASRSSRQSGITIMPARNSNPRADSPIISLPPPPSLSLSMPTAHLADASISSSFPRLAAAQHFPFRHRRLPSSCNTYQSSSLHPPVLADQHILLWTAPYSHRARSSLDKVSPCLQSNIFECLLESVSDSTRQSYGAGLLRFTQFCDREHIAEHQRMPASEVLLSAFVADAAGTCSGECIRNWLNADKLGSTFRRPPRNPITGEHLYALHQKLDLWSPFGAAVWATALTAFWGCRRLGELLPQSATSYSPITIPLRSAPCSTSFVDGKKVITIHLPWTKTTTFCGGECILTATGNIFCPVTAIKNYLRINNISSSAPFFAFSDNAHPFSPLTKSSFLQHTSAIFSGLRLEPVFGHRYCIRGSLELLAAGVAPEVIMKLGGWSSLCFLTYWRRLNFLVPSAIIRTWEDNHRHFAEKHHLPYL</sequence>
<dbReference type="InterPro" id="IPR052925">
    <property type="entry name" value="Phage_Integrase-like_Recomb"/>
</dbReference>
<dbReference type="PANTHER" id="PTHR34605:SF4">
    <property type="entry name" value="DNA ADENINE METHYLTRANSFERASE"/>
    <property type="match status" value="1"/>
</dbReference>
<evidence type="ECO:0000256" key="1">
    <source>
        <dbReference type="ARBA" id="ARBA00023125"/>
    </source>
</evidence>
<dbReference type="Gene3D" id="1.10.443.10">
    <property type="entry name" value="Intergrase catalytic core"/>
    <property type="match status" value="1"/>
</dbReference>
<keyword evidence="2" id="KW-0233">DNA recombination</keyword>
<dbReference type="Proteomes" id="UP000565441">
    <property type="component" value="Unassembled WGS sequence"/>
</dbReference>
<dbReference type="OrthoDB" id="2506773at2759"/>
<feature type="compositionally biased region" description="Low complexity" evidence="3">
    <location>
        <begin position="43"/>
        <end position="56"/>
    </location>
</feature>
<dbReference type="InterPro" id="IPR013762">
    <property type="entry name" value="Integrase-like_cat_sf"/>
</dbReference>